<protein>
    <submittedName>
        <fullName evidence="2">DUF1127 domain-containing protein</fullName>
    </submittedName>
</protein>
<gene>
    <name evidence="2" type="ORF">ACFOMH_02535</name>
</gene>
<dbReference type="InterPro" id="IPR009506">
    <property type="entry name" value="YjiS-like"/>
</dbReference>
<evidence type="ECO:0000313" key="3">
    <source>
        <dbReference type="Proteomes" id="UP001595721"/>
    </source>
</evidence>
<dbReference type="EMBL" id="JBHRXJ010000002">
    <property type="protein sequence ID" value="MFC3527034.1"/>
    <property type="molecule type" value="Genomic_DNA"/>
</dbReference>
<feature type="domain" description="YjiS-like" evidence="1">
    <location>
        <begin position="22"/>
        <end position="58"/>
    </location>
</feature>
<organism evidence="2 3">
    <name type="scientific">Paracoccus mangrovi</name>
    <dbReference type="NCBI Taxonomy" id="1715645"/>
    <lineage>
        <taxon>Bacteria</taxon>
        <taxon>Pseudomonadati</taxon>
        <taxon>Pseudomonadota</taxon>
        <taxon>Alphaproteobacteria</taxon>
        <taxon>Rhodobacterales</taxon>
        <taxon>Paracoccaceae</taxon>
        <taxon>Paracoccus</taxon>
    </lineage>
</organism>
<dbReference type="RefSeq" id="WP_374425200.1">
    <property type="nucleotide sequence ID" value="NZ_JBHRXJ010000002.1"/>
</dbReference>
<reference evidence="3" key="1">
    <citation type="journal article" date="2019" name="Int. J. Syst. Evol. Microbiol.">
        <title>The Global Catalogue of Microorganisms (GCM) 10K type strain sequencing project: providing services to taxonomists for standard genome sequencing and annotation.</title>
        <authorList>
            <consortium name="The Broad Institute Genomics Platform"/>
            <consortium name="The Broad Institute Genome Sequencing Center for Infectious Disease"/>
            <person name="Wu L."/>
            <person name="Ma J."/>
        </authorList>
    </citation>
    <scope>NUCLEOTIDE SEQUENCE [LARGE SCALE GENOMIC DNA]</scope>
    <source>
        <strain evidence="3">KCTC 42899</strain>
    </source>
</reference>
<evidence type="ECO:0000259" key="1">
    <source>
        <dbReference type="Pfam" id="PF06568"/>
    </source>
</evidence>
<sequence>MSAIDTNRVHGGAGSIGIGSKIWAALTAWNDARVTKNALNRLTDRELDDIGLNRGDIERIAYLR</sequence>
<keyword evidence="3" id="KW-1185">Reference proteome</keyword>
<proteinExistence type="predicted"/>
<dbReference type="Pfam" id="PF06568">
    <property type="entry name" value="YjiS-like"/>
    <property type="match status" value="1"/>
</dbReference>
<evidence type="ECO:0000313" key="2">
    <source>
        <dbReference type="EMBL" id="MFC3527034.1"/>
    </source>
</evidence>
<dbReference type="Proteomes" id="UP001595721">
    <property type="component" value="Unassembled WGS sequence"/>
</dbReference>
<name>A0ABV7QY38_9RHOB</name>
<accession>A0ABV7QY38</accession>
<comment type="caution">
    <text evidence="2">The sequence shown here is derived from an EMBL/GenBank/DDBJ whole genome shotgun (WGS) entry which is preliminary data.</text>
</comment>